<dbReference type="Proteomes" id="UP000316080">
    <property type="component" value="Unassembled WGS sequence"/>
</dbReference>
<dbReference type="GO" id="GO:0006529">
    <property type="term" value="P:asparagine biosynthetic process"/>
    <property type="evidence" value="ECO:0007669"/>
    <property type="project" value="InterPro"/>
</dbReference>
<protein>
    <recommendedName>
        <fullName evidence="3">Asparagine synthetase domain-containing protein</fullName>
    </recommendedName>
</protein>
<evidence type="ECO:0000256" key="1">
    <source>
        <dbReference type="ARBA" id="ARBA00022741"/>
    </source>
</evidence>
<dbReference type="InterPro" id="IPR050795">
    <property type="entry name" value="Asn_Synthetase"/>
</dbReference>
<name>A0A523BDY1_9CREN</name>
<dbReference type="GO" id="GO:0004066">
    <property type="term" value="F:asparagine synthase (glutamine-hydrolyzing) activity"/>
    <property type="evidence" value="ECO:0007669"/>
    <property type="project" value="InterPro"/>
</dbReference>
<organism evidence="5 7">
    <name type="scientific">Thermoproteota archaeon</name>
    <dbReference type="NCBI Taxonomy" id="2056631"/>
    <lineage>
        <taxon>Archaea</taxon>
        <taxon>Thermoproteota</taxon>
    </lineage>
</organism>
<evidence type="ECO:0000313" key="5">
    <source>
        <dbReference type="EMBL" id="TDA39148.1"/>
    </source>
</evidence>
<dbReference type="GO" id="GO:0005524">
    <property type="term" value="F:ATP binding"/>
    <property type="evidence" value="ECO:0007669"/>
    <property type="project" value="UniProtKB-KW"/>
</dbReference>
<reference evidence="5 7" key="1">
    <citation type="journal article" date="2019" name="Nat. Microbiol.">
        <title>Expanding anaerobic alkane metabolism in the domain of Archaea.</title>
        <authorList>
            <person name="Wang Y."/>
            <person name="Wegener G."/>
            <person name="Hou J."/>
            <person name="Wang F."/>
            <person name="Xiao X."/>
        </authorList>
    </citation>
    <scope>NUCLEOTIDE SEQUENCE [LARGE SCALE GENOMIC DNA]</scope>
    <source>
        <strain evidence="5">WYZ-LMO11</strain>
    </source>
</reference>
<dbReference type="Pfam" id="PF00733">
    <property type="entry name" value="Asn_synthase"/>
    <property type="match status" value="2"/>
</dbReference>
<dbReference type="Gene3D" id="3.40.50.620">
    <property type="entry name" value="HUPs"/>
    <property type="match status" value="1"/>
</dbReference>
<dbReference type="CDD" id="cd01991">
    <property type="entry name" value="Asn_synthase_B_C"/>
    <property type="match status" value="1"/>
</dbReference>
<comment type="caution">
    <text evidence="5">The sequence shown here is derived from an EMBL/GenBank/DDBJ whole genome shotgun (WGS) entry which is preliminary data.</text>
</comment>
<dbReference type="AlphaFoldDB" id="A0A523BDY1"/>
<dbReference type="InterPro" id="IPR014729">
    <property type="entry name" value="Rossmann-like_a/b/a_fold"/>
</dbReference>
<dbReference type="EMBL" id="QNVI01000034">
    <property type="protein sequence ID" value="TDA39148.1"/>
    <property type="molecule type" value="Genomic_DNA"/>
</dbReference>
<accession>A0A523BDY1</accession>
<evidence type="ECO:0000313" key="7">
    <source>
        <dbReference type="Proteomes" id="UP000317265"/>
    </source>
</evidence>
<dbReference type="SUPFAM" id="SSF52402">
    <property type="entry name" value="Adenine nucleotide alpha hydrolases-like"/>
    <property type="match status" value="1"/>
</dbReference>
<reference evidence="4 6" key="2">
    <citation type="journal article" date="2019" name="Nat. Microbiol.">
        <title>Wide diversity of methane and short-chain alkane metabolisms in uncultured archaea.</title>
        <authorList>
            <person name="Borrel G."/>
            <person name="Adam P.S."/>
            <person name="McKay L.J."/>
            <person name="Chen L.X."/>
            <person name="Sierra-Garcia I.N."/>
            <person name="Sieber C.M."/>
            <person name="Letourneur Q."/>
            <person name="Ghozlane A."/>
            <person name="Andersen G.L."/>
            <person name="Li W.J."/>
            <person name="Hallam S.J."/>
            <person name="Muyzer G."/>
            <person name="de Oliveira V.M."/>
            <person name="Inskeep W.P."/>
            <person name="Banfield J.F."/>
            <person name="Gribaldo S."/>
        </authorList>
    </citation>
    <scope>NUCLEOTIDE SEQUENCE [LARGE SCALE GENOMIC DNA]</scope>
    <source>
        <strain evidence="4">Verst-YHS</strain>
    </source>
</reference>
<gene>
    <name evidence="5" type="ORF">DSO09_02705</name>
    <name evidence="4" type="ORF">EF809_01835</name>
</gene>
<dbReference type="InterPro" id="IPR001962">
    <property type="entry name" value="Asn_synthase"/>
</dbReference>
<evidence type="ECO:0000313" key="4">
    <source>
        <dbReference type="EMBL" id="RZN56905.1"/>
    </source>
</evidence>
<keyword evidence="1" id="KW-0547">Nucleotide-binding</keyword>
<evidence type="ECO:0000259" key="3">
    <source>
        <dbReference type="Pfam" id="PF00733"/>
    </source>
</evidence>
<dbReference type="GO" id="GO:0005829">
    <property type="term" value="C:cytosol"/>
    <property type="evidence" value="ECO:0007669"/>
    <property type="project" value="TreeGrafter"/>
</dbReference>
<feature type="domain" description="Asparagine synthetase" evidence="3">
    <location>
        <begin position="17"/>
        <end position="135"/>
    </location>
</feature>
<sequence length="311" mass="36255">MFELVDLLSKVIKYHNPEGVLLSGGIDSSLIAIIASKHFPIYGITAIFDRGNDEKYSLFISKEIKIKHKIKRYGLEEAINAIRDIIKITKTFDHIEIRNNITIYITLKEFREEGIRKVMTGDGGDELFAGYDYMISMNEKELNNYIEFLTRNWYFSSGIIGKALGVEVIQPFTNEEIIEFAKKIPYEWKINKKDGKVYGKWILRCILDNFGFSEIAWRDKQPIEIGSGSVNISSILLKMLGKEAEEIEKEALKENIRFWNREQIYFFKIYREIFGLPPRAKENEKHCPYCKSPIDNIRCKYCGFYLGAQYV</sequence>
<evidence type="ECO:0000256" key="2">
    <source>
        <dbReference type="ARBA" id="ARBA00022840"/>
    </source>
</evidence>
<proteinExistence type="predicted"/>
<feature type="domain" description="Asparagine synthetase" evidence="3">
    <location>
        <begin position="162"/>
        <end position="236"/>
    </location>
</feature>
<dbReference type="PANTHER" id="PTHR11772">
    <property type="entry name" value="ASPARAGINE SYNTHETASE"/>
    <property type="match status" value="1"/>
</dbReference>
<dbReference type="EMBL" id="RXIH01000015">
    <property type="protein sequence ID" value="RZN56905.1"/>
    <property type="molecule type" value="Genomic_DNA"/>
</dbReference>
<dbReference type="Proteomes" id="UP000317265">
    <property type="component" value="Unassembled WGS sequence"/>
</dbReference>
<keyword evidence="2" id="KW-0067">ATP-binding</keyword>
<evidence type="ECO:0000313" key="6">
    <source>
        <dbReference type="Proteomes" id="UP000316080"/>
    </source>
</evidence>
<dbReference type="PANTHER" id="PTHR11772:SF46">
    <property type="entry name" value="ASPARAGINE SYNTHETASE DOMAIN-CONTAINING PROTEIN"/>
    <property type="match status" value="1"/>
</dbReference>